<feature type="active site" description="Proton donor" evidence="13">
    <location>
        <position position="234"/>
    </location>
</feature>
<dbReference type="AlphaFoldDB" id="A0A8D8Z6H6"/>
<dbReference type="GO" id="GO:0030154">
    <property type="term" value="P:cell differentiation"/>
    <property type="evidence" value="ECO:0007669"/>
    <property type="project" value="TreeGrafter"/>
</dbReference>
<evidence type="ECO:0000256" key="3">
    <source>
        <dbReference type="ARBA" id="ARBA00022473"/>
    </source>
</evidence>
<keyword evidence="8 15" id="KW-0805">Transcription regulation</keyword>
<reference evidence="17" key="1">
    <citation type="submission" date="2021-05" db="EMBL/GenBank/DDBJ databases">
        <authorList>
            <person name="Alioto T."/>
            <person name="Alioto T."/>
            <person name="Gomez Garrido J."/>
        </authorList>
    </citation>
    <scope>NUCLEOTIDE SEQUENCE</scope>
</reference>
<protein>
    <recommendedName>
        <fullName evidence="15">Eyes absent homolog</fullName>
        <ecNumber evidence="15">3.1.3.48</ecNumber>
    </recommendedName>
</protein>
<evidence type="ECO:0000256" key="1">
    <source>
        <dbReference type="ARBA" id="ARBA00004123"/>
    </source>
</evidence>
<feature type="region of interest" description="Disordered" evidence="16">
    <location>
        <begin position="140"/>
        <end position="220"/>
    </location>
</feature>
<dbReference type="InterPro" id="IPR028472">
    <property type="entry name" value="EYA"/>
</dbReference>
<comment type="cofactor">
    <cofactor evidence="14 15">
        <name>Mg(2+)</name>
        <dbReference type="ChEBI" id="CHEBI:18420"/>
    </cofactor>
    <text evidence="14 15">Binds 1 Mg(2+) ion per subunit.</text>
</comment>
<keyword evidence="9" id="KW-0010">Activator</keyword>
<accession>A0A8D8Z6H6</accession>
<feature type="binding site" evidence="14">
    <location>
        <position position="465"/>
    </location>
    <ligand>
        <name>Mg(2+)</name>
        <dbReference type="ChEBI" id="CHEBI:18420"/>
    </ligand>
</feature>
<feature type="compositionally biased region" description="Polar residues" evidence="16">
    <location>
        <begin position="1"/>
        <end position="27"/>
    </location>
</feature>
<feature type="compositionally biased region" description="Polar residues" evidence="16">
    <location>
        <begin position="140"/>
        <end position="149"/>
    </location>
</feature>
<evidence type="ECO:0000256" key="8">
    <source>
        <dbReference type="ARBA" id="ARBA00023015"/>
    </source>
</evidence>
<evidence type="ECO:0000256" key="5">
    <source>
        <dbReference type="ARBA" id="ARBA00022801"/>
    </source>
</evidence>
<dbReference type="Pfam" id="PF00702">
    <property type="entry name" value="Hydrolase"/>
    <property type="match status" value="1"/>
</dbReference>
<evidence type="ECO:0000256" key="7">
    <source>
        <dbReference type="ARBA" id="ARBA00022912"/>
    </source>
</evidence>
<dbReference type="SFLD" id="SFLDG01129">
    <property type="entry name" value="C1.5:_HAD__Beta-PGM__Phosphata"/>
    <property type="match status" value="1"/>
</dbReference>
<feature type="binding site" evidence="14">
    <location>
        <position position="234"/>
    </location>
    <ligand>
        <name>Mg(2+)</name>
        <dbReference type="ChEBI" id="CHEBI:18420"/>
    </ligand>
</feature>
<dbReference type="GO" id="GO:0005634">
    <property type="term" value="C:nucleus"/>
    <property type="evidence" value="ECO:0007669"/>
    <property type="project" value="UniProtKB-SubCell"/>
</dbReference>
<evidence type="ECO:0000256" key="13">
    <source>
        <dbReference type="PIRSR" id="PIRSR628472-1"/>
    </source>
</evidence>
<comment type="subcellular location">
    <subcellularLocation>
        <location evidence="1">Nucleus</location>
    </subcellularLocation>
</comment>
<name>A0A8D8Z6H6_9HEMI</name>
<dbReference type="GO" id="GO:0046872">
    <property type="term" value="F:metal ion binding"/>
    <property type="evidence" value="ECO:0007669"/>
    <property type="project" value="UniProtKB-KW"/>
</dbReference>
<feature type="active site" description="Nucleophile" evidence="13">
    <location>
        <position position="232"/>
    </location>
</feature>
<organism evidence="17">
    <name type="scientific">Cacopsylla melanoneura</name>
    <dbReference type="NCBI Taxonomy" id="428564"/>
    <lineage>
        <taxon>Eukaryota</taxon>
        <taxon>Metazoa</taxon>
        <taxon>Ecdysozoa</taxon>
        <taxon>Arthropoda</taxon>
        <taxon>Hexapoda</taxon>
        <taxon>Insecta</taxon>
        <taxon>Pterygota</taxon>
        <taxon>Neoptera</taxon>
        <taxon>Paraneoptera</taxon>
        <taxon>Hemiptera</taxon>
        <taxon>Sternorrhyncha</taxon>
        <taxon>Psylloidea</taxon>
        <taxon>Psyllidae</taxon>
        <taxon>Psyllinae</taxon>
        <taxon>Cacopsylla</taxon>
    </lineage>
</organism>
<feature type="region of interest" description="Disordered" evidence="16">
    <location>
        <begin position="1"/>
        <end position="34"/>
    </location>
</feature>
<evidence type="ECO:0000256" key="9">
    <source>
        <dbReference type="ARBA" id="ARBA00023159"/>
    </source>
</evidence>
<keyword evidence="4 14" id="KW-0479">Metal-binding</keyword>
<feature type="compositionally biased region" description="Low complexity" evidence="16">
    <location>
        <begin position="157"/>
        <end position="166"/>
    </location>
</feature>
<evidence type="ECO:0000256" key="10">
    <source>
        <dbReference type="ARBA" id="ARBA00023163"/>
    </source>
</evidence>
<dbReference type="CDD" id="cd02601">
    <property type="entry name" value="HAD_Eya"/>
    <property type="match status" value="1"/>
</dbReference>
<evidence type="ECO:0000256" key="14">
    <source>
        <dbReference type="PIRSR" id="PIRSR628472-2"/>
    </source>
</evidence>
<dbReference type="NCBIfam" id="TIGR01658">
    <property type="entry name" value="EYA-cons_domain"/>
    <property type="match status" value="1"/>
</dbReference>
<feature type="compositionally biased region" description="Low complexity" evidence="16">
    <location>
        <begin position="188"/>
        <end position="203"/>
    </location>
</feature>
<evidence type="ECO:0000313" key="17">
    <source>
        <dbReference type="EMBL" id="CAG6741893.1"/>
    </source>
</evidence>
<keyword evidence="5 15" id="KW-0378">Hydrolase</keyword>
<dbReference type="EC" id="3.1.3.48" evidence="15"/>
<evidence type="ECO:0000256" key="12">
    <source>
        <dbReference type="ARBA" id="ARBA00051722"/>
    </source>
</evidence>
<dbReference type="PANTHER" id="PTHR10190:SF16">
    <property type="entry name" value="DEVELOPMENTAL PROTEIN EYES ABSENT"/>
    <property type="match status" value="1"/>
</dbReference>
<keyword evidence="6 14" id="KW-0460">Magnesium</keyword>
<evidence type="ECO:0000256" key="6">
    <source>
        <dbReference type="ARBA" id="ARBA00022842"/>
    </source>
</evidence>
<dbReference type="EMBL" id="HBUF01430629">
    <property type="protein sequence ID" value="CAG6741893.1"/>
    <property type="molecule type" value="Transcribed_RNA"/>
</dbReference>
<comment type="catalytic activity">
    <reaction evidence="12 15">
        <text>O-phospho-L-tyrosyl-[protein] + H2O = L-tyrosyl-[protein] + phosphate</text>
        <dbReference type="Rhea" id="RHEA:10684"/>
        <dbReference type="Rhea" id="RHEA-COMP:10136"/>
        <dbReference type="Rhea" id="RHEA-COMP:20101"/>
        <dbReference type="ChEBI" id="CHEBI:15377"/>
        <dbReference type="ChEBI" id="CHEBI:43474"/>
        <dbReference type="ChEBI" id="CHEBI:46858"/>
        <dbReference type="ChEBI" id="CHEBI:61978"/>
        <dbReference type="EC" id="3.1.3.48"/>
    </reaction>
</comment>
<evidence type="ECO:0000256" key="4">
    <source>
        <dbReference type="ARBA" id="ARBA00022723"/>
    </source>
</evidence>
<evidence type="ECO:0000256" key="15">
    <source>
        <dbReference type="RuleBase" id="RU362036"/>
    </source>
</evidence>
<dbReference type="GO" id="GO:2001240">
    <property type="term" value="P:negative regulation of extrinsic apoptotic signaling pathway in absence of ligand"/>
    <property type="evidence" value="ECO:0007669"/>
    <property type="project" value="TreeGrafter"/>
</dbReference>
<dbReference type="GO" id="GO:0045739">
    <property type="term" value="P:positive regulation of DNA repair"/>
    <property type="evidence" value="ECO:0007669"/>
    <property type="project" value="TreeGrafter"/>
</dbReference>
<evidence type="ECO:0000256" key="16">
    <source>
        <dbReference type="SAM" id="MobiDB-lite"/>
    </source>
</evidence>
<dbReference type="InterPro" id="IPR038102">
    <property type="entry name" value="EYA_dom_sf"/>
</dbReference>
<dbReference type="Gene3D" id="3.40.50.12350">
    <property type="match status" value="1"/>
</dbReference>
<dbReference type="GO" id="GO:0004725">
    <property type="term" value="F:protein tyrosine phosphatase activity"/>
    <property type="evidence" value="ECO:0007669"/>
    <property type="project" value="UniProtKB-EC"/>
</dbReference>
<dbReference type="InterPro" id="IPR042577">
    <property type="entry name" value="EYA_dom_metazoan"/>
</dbReference>
<keyword evidence="10" id="KW-0804">Transcription</keyword>
<keyword evidence="7 15" id="KW-0904">Protein phosphatase</keyword>
<keyword evidence="11" id="KW-0539">Nucleus</keyword>
<evidence type="ECO:0000256" key="2">
    <source>
        <dbReference type="ARBA" id="ARBA00010501"/>
    </source>
</evidence>
<proteinExistence type="inferred from homology"/>
<dbReference type="PANTHER" id="PTHR10190">
    <property type="entry name" value="EYES ABSENT"/>
    <property type="match status" value="1"/>
</dbReference>
<dbReference type="InterPro" id="IPR006545">
    <property type="entry name" value="EYA_dom"/>
</dbReference>
<evidence type="ECO:0000256" key="11">
    <source>
        <dbReference type="ARBA" id="ARBA00023242"/>
    </source>
</evidence>
<sequence length="501" mass="55562">MQQDLMPSFSPTPMSHNPYMTPSSNYFNPAASGPNYPSVSPNSAKLLHLSCNSKSLPPLLTNNSAASPNSYTPSNGFLNPYSGYGTHQQNSMYSAFHNSYSPSPHSSLQDYESYSNPYAANQQAFANYYASQGYAQYRSSSTTASSPYNISKPMPESPSSEPSSPSRIENQTPGRKSSENRRGRGRKTAANTSTTSAGSGNTSVPLNPNQCPPSPTSTIGGHQIKERVFIWDLDETIIIFHSLLTGSYASKHGKTIQDVVHLGQKMEELIYGIADNHFFFNEVEDCDQVHIDDVSTDDNGQDLSGYNFSSDGFRSSVLNVPSAPPGLCLASGVRGGVDWMRKLAFRYRKIKEIYNNYRHSVEGLLTHQKRDEWIELRAEIERVTDNWLSMAIKCLETIKQRPNCTNVIVINTQLIPSLAKILLFGLGGIFDVENIYSSTKIGKESCFERIVTRFGRKCTYVVIGDGPEEENAAKQRIFPFWRISSHSDLVAMYHALENGVL</sequence>
<dbReference type="SFLD" id="SFLDS00003">
    <property type="entry name" value="Haloacid_Dehalogenase"/>
    <property type="match status" value="1"/>
</dbReference>
<comment type="similarity">
    <text evidence="2 15">Belongs to the HAD-like hydrolase superfamily. EYA family.</text>
</comment>
<keyword evidence="3" id="KW-0217">Developmental protein</keyword>
<feature type="binding site" evidence="14">
    <location>
        <position position="232"/>
    </location>
    <ligand>
        <name>Mg(2+)</name>
        <dbReference type="ChEBI" id="CHEBI:18420"/>
    </ligand>
</feature>